<dbReference type="Pfam" id="PF00480">
    <property type="entry name" value="ROK"/>
    <property type="match status" value="1"/>
</dbReference>
<dbReference type="Proteomes" id="UP000307000">
    <property type="component" value="Chromosome"/>
</dbReference>
<dbReference type="GO" id="GO:0016301">
    <property type="term" value="F:kinase activity"/>
    <property type="evidence" value="ECO:0007669"/>
    <property type="project" value="UniProtKB-KW"/>
</dbReference>
<keyword evidence="3" id="KW-1185">Reference proteome</keyword>
<evidence type="ECO:0000256" key="1">
    <source>
        <dbReference type="ARBA" id="ARBA00006479"/>
    </source>
</evidence>
<evidence type="ECO:0000313" key="2">
    <source>
        <dbReference type="EMBL" id="QCY46465.1"/>
    </source>
</evidence>
<name>A0A5B7WTA0_9MICC</name>
<keyword evidence="2" id="KW-0418">Kinase</keyword>
<dbReference type="InterPro" id="IPR000600">
    <property type="entry name" value="ROK"/>
</dbReference>
<dbReference type="RefSeq" id="WP_138925798.1">
    <property type="nucleotide sequence ID" value="NZ_CP034412.1"/>
</dbReference>
<dbReference type="PANTHER" id="PTHR18964:SF149">
    <property type="entry name" value="BIFUNCTIONAL UDP-N-ACETYLGLUCOSAMINE 2-EPIMERASE_N-ACETYLMANNOSAMINE KINASE"/>
    <property type="match status" value="1"/>
</dbReference>
<dbReference type="SUPFAM" id="SSF53067">
    <property type="entry name" value="Actin-like ATPase domain"/>
    <property type="match status" value="1"/>
</dbReference>
<dbReference type="PANTHER" id="PTHR18964">
    <property type="entry name" value="ROK (REPRESSOR, ORF, KINASE) FAMILY"/>
    <property type="match status" value="1"/>
</dbReference>
<dbReference type="EMBL" id="CP034412">
    <property type="protein sequence ID" value="QCY46465.1"/>
    <property type="molecule type" value="Genomic_DNA"/>
</dbReference>
<organism evidence="2 3">
    <name type="scientific">Glutamicibacter creatinolyticus</name>
    <dbReference type="NCBI Taxonomy" id="162496"/>
    <lineage>
        <taxon>Bacteria</taxon>
        <taxon>Bacillati</taxon>
        <taxon>Actinomycetota</taxon>
        <taxon>Actinomycetes</taxon>
        <taxon>Micrococcales</taxon>
        <taxon>Micrococcaceae</taxon>
        <taxon>Glutamicibacter</taxon>
    </lineage>
</organism>
<dbReference type="Gene3D" id="3.30.420.40">
    <property type="match status" value="2"/>
</dbReference>
<protein>
    <submittedName>
        <fullName evidence="2">Sugar kinase</fullName>
    </submittedName>
</protein>
<gene>
    <name evidence="2" type="ORF">GcLGCM259_0705</name>
</gene>
<proteinExistence type="inferred from homology"/>
<sequence>MGTGHYLVFDVGGTDVKAGLADAGGQLHHVRRQPTAIAAPGQDPAAVLIEQLATLAGTLRQAAHEPPRAMGLAVCGLVDAPAGIGRYSANLGWVDAPLRQMAQDALGLPVGFGHDVATAARAELELGAGAQDPQLRRNSALLIIGTGIASTLVVEGQVVSSEGYAGELGHAQVPGGLPCKCGATGCLETIASAGAIARLYSQQAGAVPGAEQVFAARAAGDRIAGQVIEQAIEALSFTLAQLCATTAPSGIVIGGGLAQAGPPFFAELGQALERRLSFHRRPRLVPAALGADAGLQGAWLLARQTTTTGGTP</sequence>
<reference evidence="2 3" key="1">
    <citation type="submission" date="2018-12" db="EMBL/GenBank/DDBJ databases">
        <title>Complete Genome Sequence of Glutamicibacter creatinolyticus strain LGCM259,isolated from an abscess of a 12-year-old mare in Italy.</title>
        <authorList>
            <person name="Santos R.G."/>
            <person name="Silva A.L."/>
            <person name="Seyffert N."/>
            <person name="Castro T.L.P."/>
            <person name="Attili A.R."/>
            <person name="Rifici C."/>
            <person name="Mazzullo G."/>
            <person name="Brenig B."/>
            <person name="Venanzi F."/>
            <person name="Azevedo V."/>
        </authorList>
    </citation>
    <scope>NUCLEOTIDE SEQUENCE [LARGE SCALE GENOMIC DNA]</scope>
    <source>
        <strain evidence="2 3">LGCM 259</strain>
    </source>
</reference>
<dbReference type="AlphaFoldDB" id="A0A5B7WTA0"/>
<dbReference type="InterPro" id="IPR043129">
    <property type="entry name" value="ATPase_NBD"/>
</dbReference>
<dbReference type="KEGG" id="gcr:GcLGCM259_0705"/>
<accession>A0A5B7WTA0</accession>
<evidence type="ECO:0000313" key="3">
    <source>
        <dbReference type="Proteomes" id="UP000307000"/>
    </source>
</evidence>
<comment type="similarity">
    <text evidence="1">Belongs to the ROK (NagC/XylR) family.</text>
</comment>
<keyword evidence="2" id="KW-0808">Transferase</keyword>